<proteinExistence type="predicted"/>
<dbReference type="EMBL" id="VCIW01000003">
    <property type="protein sequence ID" value="TLS52992.1"/>
    <property type="molecule type" value="Genomic_DNA"/>
</dbReference>
<name>A0A5R9G989_9BACL</name>
<dbReference type="NCBIfam" id="TIGR02829">
    <property type="entry name" value="spore_III_AE"/>
    <property type="match status" value="1"/>
</dbReference>
<feature type="transmembrane region" description="Helical" evidence="1">
    <location>
        <begin position="294"/>
        <end position="327"/>
    </location>
</feature>
<sequence>MDVSATAAPGADDAGAVQDWVDAQSEIVRTDEVEHYWDTLMRQYGGWFPNGNPSFQEALMPGGDGFSLANAASGLLQFLLHEVVVNGKLLAMIVILTVFSIVLETLQTAFEKTTVSKVAYAISYLVIVVIAINSFHIAIQFAKDAISGMIHFMTAMMPLVLTMLASMGNVATVSIMHPLIVFMIHTVGNLVFFFIFPLLFFSAVLHIVSTLTDKYKVTQLATLLRNIAIGTLTISLTVFLGVISVQGATGGVADGVTLKTAKYVAGNFVPVVGRMFSETTDTVLSASLLMKNAIGLAGVVIIVLIAAFPALKILALAFIYNLAAALLQPLGDSPVIGCLQTIGKSMIFVFAALATVSLMFFLAITIIIAAGNVTVMMR</sequence>
<protein>
    <submittedName>
        <fullName evidence="2">Stage III sporulation protein AE</fullName>
    </submittedName>
</protein>
<dbReference type="InterPro" id="IPR014194">
    <property type="entry name" value="Spore_III_AE"/>
</dbReference>
<feature type="transmembrane region" description="Helical" evidence="1">
    <location>
        <begin position="89"/>
        <end position="106"/>
    </location>
</feature>
<feature type="transmembrane region" description="Helical" evidence="1">
    <location>
        <begin position="223"/>
        <end position="245"/>
    </location>
</feature>
<dbReference type="Proteomes" id="UP000309676">
    <property type="component" value="Unassembled WGS sequence"/>
</dbReference>
<feature type="transmembrane region" description="Helical" evidence="1">
    <location>
        <begin position="190"/>
        <end position="211"/>
    </location>
</feature>
<evidence type="ECO:0000256" key="1">
    <source>
        <dbReference type="SAM" id="Phobius"/>
    </source>
</evidence>
<feature type="transmembrane region" description="Helical" evidence="1">
    <location>
        <begin position="118"/>
        <end position="139"/>
    </location>
</feature>
<reference evidence="2 3" key="1">
    <citation type="submission" date="2019-05" db="EMBL/GenBank/DDBJ databases">
        <authorList>
            <person name="Narsing Rao M.P."/>
            <person name="Li W.J."/>
        </authorList>
    </citation>
    <scope>NUCLEOTIDE SEQUENCE [LARGE SCALE GENOMIC DNA]</scope>
    <source>
        <strain evidence="2 3">SYSU_K30003</strain>
    </source>
</reference>
<evidence type="ECO:0000313" key="2">
    <source>
        <dbReference type="EMBL" id="TLS52992.1"/>
    </source>
</evidence>
<dbReference type="Pfam" id="PF09546">
    <property type="entry name" value="Spore_III_AE"/>
    <property type="match status" value="1"/>
</dbReference>
<keyword evidence="1" id="KW-1133">Transmembrane helix</keyword>
<dbReference type="AlphaFoldDB" id="A0A5R9G989"/>
<keyword evidence="3" id="KW-1185">Reference proteome</keyword>
<keyword evidence="1" id="KW-0472">Membrane</keyword>
<evidence type="ECO:0000313" key="3">
    <source>
        <dbReference type="Proteomes" id="UP000309676"/>
    </source>
</evidence>
<feature type="transmembrane region" description="Helical" evidence="1">
    <location>
        <begin position="347"/>
        <end position="370"/>
    </location>
</feature>
<keyword evidence="1" id="KW-0812">Transmembrane</keyword>
<feature type="transmembrane region" description="Helical" evidence="1">
    <location>
        <begin position="159"/>
        <end position="184"/>
    </location>
</feature>
<gene>
    <name evidence="2" type="primary">spoIIIAE</name>
    <name evidence="2" type="ORF">FE782_06375</name>
</gene>
<accession>A0A5R9G989</accession>
<dbReference type="OrthoDB" id="2373222at2"/>
<organism evidence="2 3">
    <name type="scientific">Paenibacillus antri</name>
    <dbReference type="NCBI Taxonomy" id="2582848"/>
    <lineage>
        <taxon>Bacteria</taxon>
        <taxon>Bacillati</taxon>
        <taxon>Bacillota</taxon>
        <taxon>Bacilli</taxon>
        <taxon>Bacillales</taxon>
        <taxon>Paenibacillaceae</taxon>
        <taxon>Paenibacillus</taxon>
    </lineage>
</organism>
<comment type="caution">
    <text evidence="2">The sequence shown here is derived from an EMBL/GenBank/DDBJ whole genome shotgun (WGS) entry which is preliminary data.</text>
</comment>